<protein>
    <submittedName>
        <fullName evidence="8">FAD/FMN-containing dehydrogenase</fullName>
    </submittedName>
</protein>
<evidence type="ECO:0000256" key="3">
    <source>
        <dbReference type="ARBA" id="ARBA00022630"/>
    </source>
</evidence>
<evidence type="ECO:0000256" key="1">
    <source>
        <dbReference type="ARBA" id="ARBA00001974"/>
    </source>
</evidence>
<dbReference type="EMBL" id="SGWX01000001">
    <property type="protein sequence ID" value="RZS60514.1"/>
    <property type="molecule type" value="Genomic_DNA"/>
</dbReference>
<dbReference type="InterPro" id="IPR036318">
    <property type="entry name" value="FAD-bd_PCMH-like_sf"/>
</dbReference>
<keyword evidence="3" id="KW-0285">Flavoprotein</keyword>
<evidence type="ECO:0000313" key="9">
    <source>
        <dbReference type="Proteomes" id="UP000293852"/>
    </source>
</evidence>
<proteinExistence type="inferred from homology"/>
<dbReference type="RefSeq" id="WP_130412483.1">
    <property type="nucleotide sequence ID" value="NZ_SGWX01000001.1"/>
</dbReference>
<sequence>MSSLEPTEGPSPRAATGGSTRLRVATPDDVTRALRAAAAAGRRVTTAAARPGADVLDLTAFDTTTLTPSRQSVEVGAGVTWERLIASIAPHRLAVLAGEDLARPTVADTLAGAVGPLARTFGLACDHVLSVDLVTPDGDCRTVSPETDQELFCALRGGVEGLGVPIGMSLGLVPLTTLYAGAWWYGPGPASRVATVLSRWGAWLDGLPESMSTGVALTAVGGEGLALAVRFAHAGDPAEGRALIAELRETVPAPGRSTLADLPADRAHRLLRELAPERGPARGALLASMPDAVLDGVVAAMDAAAQGTTARLRLQGGALGRQAPIPGCVPGRDAAFSLRASAVEQAGADALIDALSPWTTGGAARDLGDPRDARSAQALRAAWSAPALARLTELRQKFDPDGVLDAPWEPVPGRA</sequence>
<name>A0A4Q7LZR7_9MICO</name>
<organism evidence="8 9">
    <name type="scientific">Xylanimonas ulmi</name>
    <dbReference type="NCBI Taxonomy" id="228973"/>
    <lineage>
        <taxon>Bacteria</taxon>
        <taxon>Bacillati</taxon>
        <taxon>Actinomycetota</taxon>
        <taxon>Actinomycetes</taxon>
        <taxon>Micrococcales</taxon>
        <taxon>Promicromonosporaceae</taxon>
        <taxon>Xylanimonas</taxon>
    </lineage>
</organism>
<dbReference type="InterPro" id="IPR006094">
    <property type="entry name" value="Oxid_FAD_bind_N"/>
</dbReference>
<evidence type="ECO:0000256" key="4">
    <source>
        <dbReference type="ARBA" id="ARBA00022827"/>
    </source>
</evidence>
<dbReference type="PANTHER" id="PTHR42973:SF39">
    <property type="entry name" value="FAD-BINDING PCMH-TYPE DOMAIN-CONTAINING PROTEIN"/>
    <property type="match status" value="1"/>
</dbReference>
<dbReference type="GO" id="GO:0016491">
    <property type="term" value="F:oxidoreductase activity"/>
    <property type="evidence" value="ECO:0007669"/>
    <property type="project" value="UniProtKB-KW"/>
</dbReference>
<dbReference type="InterPro" id="IPR016166">
    <property type="entry name" value="FAD-bd_PCMH"/>
</dbReference>
<dbReference type="SUPFAM" id="SSF56176">
    <property type="entry name" value="FAD-binding/transporter-associated domain-like"/>
    <property type="match status" value="1"/>
</dbReference>
<dbReference type="Gene3D" id="3.30.465.10">
    <property type="match status" value="1"/>
</dbReference>
<dbReference type="InterPro" id="IPR016169">
    <property type="entry name" value="FAD-bd_PCMH_sub2"/>
</dbReference>
<keyword evidence="5" id="KW-0560">Oxidoreductase</keyword>
<comment type="similarity">
    <text evidence="2">Belongs to the oxygen-dependent FAD-linked oxidoreductase family.</text>
</comment>
<reference evidence="8 9" key="1">
    <citation type="submission" date="2019-02" db="EMBL/GenBank/DDBJ databases">
        <title>Sequencing the genomes of 1000 actinobacteria strains.</title>
        <authorList>
            <person name="Klenk H.-P."/>
        </authorList>
    </citation>
    <scope>NUCLEOTIDE SEQUENCE [LARGE SCALE GENOMIC DNA]</scope>
    <source>
        <strain evidence="8 9">DSM 16932</strain>
    </source>
</reference>
<comment type="cofactor">
    <cofactor evidence="1">
        <name>FAD</name>
        <dbReference type="ChEBI" id="CHEBI:57692"/>
    </cofactor>
</comment>
<evidence type="ECO:0000256" key="5">
    <source>
        <dbReference type="ARBA" id="ARBA00023002"/>
    </source>
</evidence>
<comment type="caution">
    <text evidence="8">The sequence shown here is derived from an EMBL/GenBank/DDBJ whole genome shotgun (WGS) entry which is preliminary data.</text>
</comment>
<dbReference type="PANTHER" id="PTHR42973">
    <property type="entry name" value="BINDING OXIDOREDUCTASE, PUTATIVE (AFU_ORTHOLOGUE AFUA_1G17690)-RELATED"/>
    <property type="match status" value="1"/>
</dbReference>
<dbReference type="OrthoDB" id="9775082at2"/>
<accession>A0A4Q7LZR7</accession>
<evidence type="ECO:0000256" key="2">
    <source>
        <dbReference type="ARBA" id="ARBA00005466"/>
    </source>
</evidence>
<keyword evidence="9" id="KW-1185">Reference proteome</keyword>
<dbReference type="Gene3D" id="3.40.462.20">
    <property type="match status" value="1"/>
</dbReference>
<gene>
    <name evidence="8" type="ORF">EV386_0772</name>
</gene>
<dbReference type="Pfam" id="PF01565">
    <property type="entry name" value="FAD_binding_4"/>
    <property type="match status" value="1"/>
</dbReference>
<feature type="region of interest" description="Disordered" evidence="6">
    <location>
        <begin position="1"/>
        <end position="23"/>
    </location>
</feature>
<keyword evidence="4" id="KW-0274">FAD</keyword>
<dbReference type="InterPro" id="IPR050416">
    <property type="entry name" value="FAD-linked_Oxidoreductase"/>
</dbReference>
<feature type="domain" description="FAD-binding PCMH-type" evidence="7">
    <location>
        <begin position="1"/>
        <end position="175"/>
    </location>
</feature>
<dbReference type="PROSITE" id="PS51387">
    <property type="entry name" value="FAD_PCMH"/>
    <property type="match status" value="1"/>
</dbReference>
<evidence type="ECO:0000313" key="8">
    <source>
        <dbReference type="EMBL" id="RZS60514.1"/>
    </source>
</evidence>
<dbReference type="AlphaFoldDB" id="A0A4Q7LZR7"/>
<evidence type="ECO:0000256" key="6">
    <source>
        <dbReference type="SAM" id="MobiDB-lite"/>
    </source>
</evidence>
<dbReference type="GO" id="GO:0071949">
    <property type="term" value="F:FAD binding"/>
    <property type="evidence" value="ECO:0007669"/>
    <property type="project" value="InterPro"/>
</dbReference>
<dbReference type="Proteomes" id="UP000293852">
    <property type="component" value="Unassembled WGS sequence"/>
</dbReference>
<evidence type="ECO:0000259" key="7">
    <source>
        <dbReference type="PROSITE" id="PS51387"/>
    </source>
</evidence>